<dbReference type="SMART" id="SM00267">
    <property type="entry name" value="GGDEF"/>
    <property type="match status" value="1"/>
</dbReference>
<gene>
    <name evidence="6" type="ORF">C1704_13650</name>
</gene>
<feature type="transmembrane region" description="Helical" evidence="4">
    <location>
        <begin position="237"/>
        <end position="259"/>
    </location>
</feature>
<dbReference type="PANTHER" id="PTHR45138:SF9">
    <property type="entry name" value="DIGUANYLATE CYCLASE DGCM-RELATED"/>
    <property type="match status" value="1"/>
</dbReference>
<keyword evidence="4" id="KW-1133">Transmembrane helix</keyword>
<keyword evidence="4" id="KW-0472">Membrane</keyword>
<dbReference type="EMBL" id="PSNX01000012">
    <property type="protein sequence ID" value="PPE65667.1"/>
    <property type="molecule type" value="Genomic_DNA"/>
</dbReference>
<dbReference type="CDD" id="cd01949">
    <property type="entry name" value="GGDEF"/>
    <property type="match status" value="1"/>
</dbReference>
<evidence type="ECO:0000256" key="1">
    <source>
        <dbReference type="ARBA" id="ARBA00012528"/>
    </source>
</evidence>
<feature type="domain" description="GGDEF" evidence="5">
    <location>
        <begin position="302"/>
        <end position="435"/>
    </location>
</feature>
<protein>
    <recommendedName>
        <fullName evidence="1">diguanylate cyclase</fullName>
        <ecNumber evidence="1">2.7.7.65</ecNumber>
    </recommendedName>
</protein>
<dbReference type="Pfam" id="PF00990">
    <property type="entry name" value="GGDEF"/>
    <property type="match status" value="1"/>
</dbReference>
<name>A0A2S5SSX4_9BURK</name>
<dbReference type="PROSITE" id="PS50887">
    <property type="entry name" value="GGDEF"/>
    <property type="match status" value="1"/>
</dbReference>
<feature type="transmembrane region" description="Helical" evidence="4">
    <location>
        <begin position="205"/>
        <end position="231"/>
    </location>
</feature>
<dbReference type="AlphaFoldDB" id="A0A2S5SSX4"/>
<comment type="catalytic activity">
    <reaction evidence="2">
        <text>2 GTP = 3',3'-c-di-GMP + 2 diphosphate</text>
        <dbReference type="Rhea" id="RHEA:24898"/>
        <dbReference type="ChEBI" id="CHEBI:33019"/>
        <dbReference type="ChEBI" id="CHEBI:37565"/>
        <dbReference type="ChEBI" id="CHEBI:58805"/>
        <dbReference type="EC" id="2.7.7.65"/>
    </reaction>
</comment>
<organism evidence="6 7">
    <name type="scientific">Caldimonas caldifontis</name>
    <dbReference type="NCBI Taxonomy" id="1452508"/>
    <lineage>
        <taxon>Bacteria</taxon>
        <taxon>Pseudomonadati</taxon>
        <taxon>Pseudomonadota</taxon>
        <taxon>Betaproteobacteria</taxon>
        <taxon>Burkholderiales</taxon>
        <taxon>Sphaerotilaceae</taxon>
        <taxon>Caldimonas</taxon>
    </lineage>
</organism>
<sequence>MSGRTPCQRENKRSEIPQFSGPTRPFRLAPTGACLAYCRGRDVRPSFLSRSCRPTRLDFSIVSLAAAVLGLLLALVLVLTIPHVPDAEGAGYWALAFLPLGLGSALVARGEALPALLLMLREPLLLSGYALLLIGLRQYLRLGQPWALAGAVVFGAMVLSALFVALYPSPSARLGIRVCGIAVLMGAAVWSLQTVQEPSLRGVRCFLQCACGLIAALAILRLFLLLVPGALEGVQSIVQLAGMITTLSVLAVICGLVLLMTARMNEALLQLTIRDALTGVFNRRGLDDAMATVLSFAKRVGRPVAVLVCDIDHFKRVNDTHGHGVGDEVLRQFARCLADAFPQADLVGRLGGEEFAVVLPGADEPTATREAERVRALVAEHAFIAGGGELRLTASIGIACSPAAQAAWKELIARADAALYEAKSQGRNRCVVAPAVNDLAPSEPGRLITEAHA</sequence>
<evidence type="ECO:0000256" key="3">
    <source>
        <dbReference type="SAM" id="MobiDB-lite"/>
    </source>
</evidence>
<dbReference type="NCBIfam" id="TIGR00254">
    <property type="entry name" value="GGDEF"/>
    <property type="match status" value="1"/>
</dbReference>
<dbReference type="EC" id="2.7.7.65" evidence="1"/>
<feature type="transmembrane region" description="Helical" evidence="4">
    <location>
        <begin position="115"/>
        <end position="134"/>
    </location>
</feature>
<dbReference type="PANTHER" id="PTHR45138">
    <property type="entry name" value="REGULATORY COMPONENTS OF SENSORY TRANSDUCTION SYSTEM"/>
    <property type="match status" value="1"/>
</dbReference>
<dbReference type="GO" id="GO:0052621">
    <property type="term" value="F:diguanylate cyclase activity"/>
    <property type="evidence" value="ECO:0007669"/>
    <property type="project" value="UniProtKB-EC"/>
</dbReference>
<dbReference type="InterPro" id="IPR029787">
    <property type="entry name" value="Nucleotide_cyclase"/>
</dbReference>
<proteinExistence type="predicted"/>
<feature type="transmembrane region" description="Helical" evidence="4">
    <location>
        <begin position="91"/>
        <end position="109"/>
    </location>
</feature>
<dbReference type="InterPro" id="IPR050469">
    <property type="entry name" value="Diguanylate_Cyclase"/>
</dbReference>
<feature type="region of interest" description="Disordered" evidence="3">
    <location>
        <begin position="1"/>
        <end position="24"/>
    </location>
</feature>
<dbReference type="FunFam" id="3.30.70.270:FF:000001">
    <property type="entry name" value="Diguanylate cyclase domain protein"/>
    <property type="match status" value="1"/>
</dbReference>
<evidence type="ECO:0000259" key="5">
    <source>
        <dbReference type="PROSITE" id="PS50887"/>
    </source>
</evidence>
<dbReference type="InterPro" id="IPR043128">
    <property type="entry name" value="Rev_trsase/Diguanyl_cyclase"/>
</dbReference>
<evidence type="ECO:0000256" key="2">
    <source>
        <dbReference type="ARBA" id="ARBA00034247"/>
    </source>
</evidence>
<keyword evidence="4" id="KW-0812">Transmembrane</keyword>
<reference evidence="6 7" key="1">
    <citation type="submission" date="2018-02" db="EMBL/GenBank/DDBJ databases">
        <title>Reclassifiation of [Polyangium] brachysporum DSM 7029 as Guopingzhaonella breviflexa gen. nov., sp. nov., a member of the family Comamonadaceae.</title>
        <authorList>
            <person name="Tang B."/>
        </authorList>
    </citation>
    <scope>NUCLEOTIDE SEQUENCE [LARGE SCALE GENOMIC DNA]</scope>
    <source>
        <strain evidence="6 7">BCRC 80649</strain>
    </source>
</reference>
<comment type="caution">
    <text evidence="6">The sequence shown here is derived from an EMBL/GenBank/DDBJ whole genome shotgun (WGS) entry which is preliminary data.</text>
</comment>
<accession>A0A2S5SSX4</accession>
<dbReference type="Proteomes" id="UP000238605">
    <property type="component" value="Unassembled WGS sequence"/>
</dbReference>
<dbReference type="Gene3D" id="3.30.70.270">
    <property type="match status" value="1"/>
</dbReference>
<feature type="transmembrane region" description="Helical" evidence="4">
    <location>
        <begin position="174"/>
        <end position="193"/>
    </location>
</feature>
<keyword evidence="7" id="KW-1185">Reference proteome</keyword>
<feature type="transmembrane region" description="Helical" evidence="4">
    <location>
        <begin position="146"/>
        <end position="168"/>
    </location>
</feature>
<evidence type="ECO:0000256" key="4">
    <source>
        <dbReference type="SAM" id="Phobius"/>
    </source>
</evidence>
<evidence type="ECO:0000313" key="6">
    <source>
        <dbReference type="EMBL" id="PPE65667.1"/>
    </source>
</evidence>
<evidence type="ECO:0000313" key="7">
    <source>
        <dbReference type="Proteomes" id="UP000238605"/>
    </source>
</evidence>
<dbReference type="SUPFAM" id="SSF55073">
    <property type="entry name" value="Nucleotide cyclase"/>
    <property type="match status" value="1"/>
</dbReference>
<feature type="transmembrane region" description="Helical" evidence="4">
    <location>
        <begin position="59"/>
        <end position="79"/>
    </location>
</feature>
<dbReference type="InterPro" id="IPR000160">
    <property type="entry name" value="GGDEF_dom"/>
</dbReference>
<dbReference type="OrthoDB" id="9813903at2"/>